<dbReference type="HOGENOM" id="CLU_130865_0_0_3"/>
<keyword evidence="1" id="KW-1133">Transmembrane helix</keyword>
<gene>
    <name evidence="2" type="ordered locus">PCC7424_4556</name>
</gene>
<dbReference type="OrthoDB" id="427709at2"/>
<dbReference type="Proteomes" id="UP000002384">
    <property type="component" value="Chromosome"/>
</dbReference>
<keyword evidence="3" id="KW-1185">Reference proteome</keyword>
<protein>
    <submittedName>
        <fullName evidence="2">Uncharacterized protein</fullName>
    </submittedName>
</protein>
<evidence type="ECO:0000313" key="2">
    <source>
        <dbReference type="EMBL" id="ACK72919.1"/>
    </source>
</evidence>
<evidence type="ECO:0000256" key="1">
    <source>
        <dbReference type="SAM" id="Phobius"/>
    </source>
</evidence>
<dbReference type="AlphaFoldDB" id="B7KAE5"/>
<accession>B7KAE5</accession>
<dbReference type="EMBL" id="CP001291">
    <property type="protein sequence ID" value="ACK72919.1"/>
    <property type="molecule type" value="Genomic_DNA"/>
</dbReference>
<proteinExistence type="predicted"/>
<reference evidence="3" key="1">
    <citation type="journal article" date="2011" name="MBio">
        <title>Novel metabolic attributes of the genus Cyanothece, comprising a group of unicellular nitrogen-fixing Cyanobacteria.</title>
        <authorList>
            <person name="Bandyopadhyay A."/>
            <person name="Elvitigala T."/>
            <person name="Welsh E."/>
            <person name="Stockel J."/>
            <person name="Liberton M."/>
            <person name="Min H."/>
            <person name="Sherman L.A."/>
            <person name="Pakrasi H.B."/>
        </authorList>
    </citation>
    <scope>NUCLEOTIDE SEQUENCE [LARGE SCALE GENOMIC DNA]</scope>
    <source>
        <strain evidence="3">PCC 7424</strain>
    </source>
</reference>
<organism evidence="2 3">
    <name type="scientific">Gloeothece citriformis (strain PCC 7424)</name>
    <name type="common">Cyanothece sp. (strain PCC 7424)</name>
    <dbReference type="NCBI Taxonomy" id="65393"/>
    <lineage>
        <taxon>Bacteria</taxon>
        <taxon>Bacillati</taxon>
        <taxon>Cyanobacteriota</taxon>
        <taxon>Cyanophyceae</taxon>
        <taxon>Oscillatoriophycideae</taxon>
        <taxon>Chroococcales</taxon>
        <taxon>Aphanothecaceae</taxon>
        <taxon>Gloeothece</taxon>
        <taxon>Gloeothece citriformis</taxon>
    </lineage>
</organism>
<dbReference type="KEGG" id="cyc:PCC7424_4556"/>
<evidence type="ECO:0000313" key="3">
    <source>
        <dbReference type="Proteomes" id="UP000002384"/>
    </source>
</evidence>
<feature type="transmembrane region" description="Helical" evidence="1">
    <location>
        <begin position="68"/>
        <end position="88"/>
    </location>
</feature>
<name>B7KAE5_GLOC7</name>
<keyword evidence="1" id="KW-0472">Membrane</keyword>
<sequence>MTTETDNELKELKELINSRFEQLDKKLEVYIARSDERLKAIEGRLDTMQASVNKIPELAEKVGELKNWRQIALLILTGTFGSLFGWLLRGGRI</sequence>
<dbReference type="eggNOG" id="ENOG5033F5R">
    <property type="taxonomic scope" value="Bacteria"/>
</dbReference>
<keyword evidence="1" id="KW-0812">Transmembrane</keyword>